<dbReference type="SUPFAM" id="SSF53474">
    <property type="entry name" value="alpha/beta-Hydrolases"/>
    <property type="match status" value="1"/>
</dbReference>
<evidence type="ECO:0000256" key="5">
    <source>
        <dbReference type="ARBA" id="ARBA00022679"/>
    </source>
</evidence>
<keyword evidence="5" id="KW-0808">Transferase</keyword>
<dbReference type="OrthoDB" id="3210113at2"/>
<dbReference type="PANTHER" id="PTHR48098:SF1">
    <property type="entry name" value="DIACYLGLYCEROL ACYLTRANSFERASE_MYCOLYLTRANSFERASE AG85A"/>
    <property type="match status" value="1"/>
</dbReference>
<dbReference type="GO" id="GO:0004144">
    <property type="term" value="F:diacylglycerol O-acyltransferase activity"/>
    <property type="evidence" value="ECO:0007669"/>
    <property type="project" value="UniProtKB-EC"/>
</dbReference>
<gene>
    <name evidence="10" type="ORF">EBN03_30560</name>
</gene>
<name>A0A3M2KUR1_9NOCA</name>
<evidence type="ECO:0000256" key="7">
    <source>
        <dbReference type="ARBA" id="ARBA00032572"/>
    </source>
</evidence>
<keyword evidence="11" id="KW-1185">Reference proteome</keyword>
<dbReference type="GO" id="GO:0016787">
    <property type="term" value="F:hydrolase activity"/>
    <property type="evidence" value="ECO:0007669"/>
    <property type="project" value="UniProtKB-KW"/>
</dbReference>
<feature type="chain" id="PRO_5018328905" description="Acyl-CoA:diacylglycerol acyltransferase" evidence="9">
    <location>
        <begin position="23"/>
        <end position="289"/>
    </location>
</feature>
<dbReference type="InterPro" id="IPR000801">
    <property type="entry name" value="Esterase-like"/>
</dbReference>
<evidence type="ECO:0000256" key="6">
    <source>
        <dbReference type="ARBA" id="ARBA00023315"/>
    </source>
</evidence>
<protein>
    <recommendedName>
        <fullName evidence="7">Acyl-CoA:diacylglycerol acyltransferase</fullName>
        <ecNumber evidence="3">2.3.1.122</ecNumber>
        <ecNumber evidence="4">2.3.1.20</ecNumber>
    </recommendedName>
</protein>
<comment type="catalytic activity">
    <reaction evidence="1">
        <text>2 alpha,alpha'-trehalose 6-mycolate = alpha,alpha'-trehalose 6,6'-bismycolate + alpha,alpha-trehalose</text>
        <dbReference type="Rhea" id="RHEA:23472"/>
        <dbReference type="ChEBI" id="CHEBI:16551"/>
        <dbReference type="ChEBI" id="CHEBI:18195"/>
        <dbReference type="ChEBI" id="CHEBI:18234"/>
        <dbReference type="EC" id="2.3.1.122"/>
    </reaction>
</comment>
<dbReference type="Proteomes" id="UP000279275">
    <property type="component" value="Unassembled WGS sequence"/>
</dbReference>
<dbReference type="PROSITE" id="PS51257">
    <property type="entry name" value="PROKAR_LIPOPROTEIN"/>
    <property type="match status" value="1"/>
</dbReference>
<comment type="similarity">
    <text evidence="2">Belongs to the mycobacterial A85 antigen family.</text>
</comment>
<dbReference type="Gene3D" id="3.40.50.1820">
    <property type="entry name" value="alpha/beta hydrolase"/>
    <property type="match status" value="1"/>
</dbReference>
<dbReference type="PANTHER" id="PTHR48098">
    <property type="entry name" value="ENTEROCHELIN ESTERASE-RELATED"/>
    <property type="match status" value="1"/>
</dbReference>
<dbReference type="InterPro" id="IPR050583">
    <property type="entry name" value="Mycobacterial_A85_antigen"/>
</dbReference>
<organism evidence="10 11">
    <name type="scientific">Nocardia stercoris</name>
    <dbReference type="NCBI Taxonomy" id="2483361"/>
    <lineage>
        <taxon>Bacteria</taxon>
        <taxon>Bacillati</taxon>
        <taxon>Actinomycetota</taxon>
        <taxon>Actinomycetes</taxon>
        <taxon>Mycobacteriales</taxon>
        <taxon>Nocardiaceae</taxon>
        <taxon>Nocardia</taxon>
    </lineage>
</organism>
<keyword evidence="9" id="KW-0732">Signal</keyword>
<keyword evidence="10" id="KW-0378">Hydrolase</keyword>
<dbReference type="EC" id="2.3.1.20" evidence="4"/>
<dbReference type="GO" id="GO:0050348">
    <property type="term" value="F:trehalose O-mycolyltransferase activity"/>
    <property type="evidence" value="ECO:0007669"/>
    <property type="project" value="UniProtKB-EC"/>
</dbReference>
<comment type="caution">
    <text evidence="10">The sequence shown here is derived from an EMBL/GenBank/DDBJ whole genome shotgun (WGS) entry which is preliminary data.</text>
</comment>
<sequence length="289" mass="29538">MIDRRFSRRALLGGGLALAACAAPGRSAIAPTSSAQVATTAVTTTLRRTAYQPGQIVSGEFVSAARGGATCGWSLAYPPVQVNGPLRVAIALHGRWATHNDAFAGLGLDSALAQVVSAGTPPFAIAAVDGGDGYWHPRNSGEDAGAMVTAEFLPVLAGLGIDTSRIALLGWSMGGYGALWLASQLGPGVVASVAAESPALWHSFGESAAGAFDDADDFAAHTVFGREAALSGIPVRIDCGTSDPFYNATLDFVGGLSPAPAGEFPDGGHNADFWRSMAPAQLQFIGSHW</sequence>
<dbReference type="InterPro" id="IPR006311">
    <property type="entry name" value="TAT_signal"/>
</dbReference>
<dbReference type="Pfam" id="PF00756">
    <property type="entry name" value="Esterase"/>
    <property type="match status" value="1"/>
</dbReference>
<evidence type="ECO:0000313" key="11">
    <source>
        <dbReference type="Proteomes" id="UP000279275"/>
    </source>
</evidence>
<evidence type="ECO:0000256" key="9">
    <source>
        <dbReference type="SAM" id="SignalP"/>
    </source>
</evidence>
<accession>A0A3M2KUR1</accession>
<dbReference type="PROSITE" id="PS51318">
    <property type="entry name" value="TAT"/>
    <property type="match status" value="1"/>
</dbReference>
<keyword evidence="6" id="KW-0012">Acyltransferase</keyword>
<reference evidence="10 11" key="1">
    <citation type="submission" date="2018-10" db="EMBL/GenBank/DDBJ databases">
        <title>Isolation from cow dung.</title>
        <authorList>
            <person name="Ling L."/>
        </authorList>
    </citation>
    <scope>NUCLEOTIDE SEQUENCE [LARGE SCALE GENOMIC DNA]</scope>
    <source>
        <strain evidence="10 11">NEAU-LL90</strain>
    </source>
</reference>
<evidence type="ECO:0000256" key="3">
    <source>
        <dbReference type="ARBA" id="ARBA00012820"/>
    </source>
</evidence>
<proteinExistence type="inferred from homology"/>
<feature type="signal peptide" evidence="9">
    <location>
        <begin position="1"/>
        <end position="22"/>
    </location>
</feature>
<dbReference type="EMBL" id="RFFH01000022">
    <property type="protein sequence ID" value="RMI28396.1"/>
    <property type="molecule type" value="Genomic_DNA"/>
</dbReference>
<dbReference type="AlphaFoldDB" id="A0A3M2KUR1"/>
<evidence type="ECO:0000256" key="1">
    <source>
        <dbReference type="ARBA" id="ARBA00000697"/>
    </source>
</evidence>
<dbReference type="EC" id="2.3.1.122" evidence="3"/>
<dbReference type="RefSeq" id="WP_122191640.1">
    <property type="nucleotide sequence ID" value="NZ_RFFH01000022.1"/>
</dbReference>
<evidence type="ECO:0000256" key="8">
    <source>
        <dbReference type="ARBA" id="ARBA00048109"/>
    </source>
</evidence>
<evidence type="ECO:0000313" key="10">
    <source>
        <dbReference type="EMBL" id="RMI28396.1"/>
    </source>
</evidence>
<evidence type="ECO:0000256" key="2">
    <source>
        <dbReference type="ARBA" id="ARBA00005874"/>
    </source>
</evidence>
<comment type="catalytic activity">
    <reaction evidence="8">
        <text>an acyl-CoA + a 1,2-diacyl-sn-glycerol = a triacyl-sn-glycerol + CoA</text>
        <dbReference type="Rhea" id="RHEA:10868"/>
        <dbReference type="ChEBI" id="CHEBI:17815"/>
        <dbReference type="ChEBI" id="CHEBI:57287"/>
        <dbReference type="ChEBI" id="CHEBI:58342"/>
        <dbReference type="ChEBI" id="CHEBI:64615"/>
        <dbReference type="EC" id="2.3.1.20"/>
    </reaction>
</comment>
<evidence type="ECO:0000256" key="4">
    <source>
        <dbReference type="ARBA" id="ARBA00013244"/>
    </source>
</evidence>
<dbReference type="InterPro" id="IPR029058">
    <property type="entry name" value="AB_hydrolase_fold"/>
</dbReference>